<dbReference type="NCBIfam" id="TIGR01102">
    <property type="entry name" value="yscR"/>
    <property type="match status" value="1"/>
</dbReference>
<evidence type="ECO:0000256" key="2">
    <source>
        <dbReference type="ARBA" id="ARBA00006257"/>
    </source>
</evidence>
<evidence type="ECO:0000256" key="5">
    <source>
        <dbReference type="ARBA" id="ARBA00022989"/>
    </source>
</evidence>
<reference evidence="8 9" key="1">
    <citation type="submission" date="2014-01" db="EMBL/GenBank/DDBJ databases">
        <title>Genome sequence determination for a cystic fibrosis isolate, Inquilinus limosus.</title>
        <authorList>
            <person name="Pino M."/>
            <person name="Di Conza J."/>
            <person name="Gutkind G."/>
        </authorList>
    </citation>
    <scope>NUCLEOTIDE SEQUENCE [LARGE SCALE GENOMIC DNA]</scope>
    <source>
        <strain evidence="8 9">MP06</strain>
    </source>
</reference>
<dbReference type="PRINTS" id="PR01302">
    <property type="entry name" value="TYPE3IMPPROT"/>
</dbReference>
<dbReference type="Pfam" id="PF00813">
    <property type="entry name" value="FliP"/>
    <property type="match status" value="1"/>
</dbReference>
<dbReference type="OrthoDB" id="9805111at2"/>
<comment type="caution">
    <text evidence="8">The sequence shown here is derived from an EMBL/GenBank/DDBJ whole genome shotgun (WGS) entry which is preliminary data.</text>
</comment>
<feature type="transmembrane region" description="Helical" evidence="7">
    <location>
        <begin position="54"/>
        <end position="77"/>
    </location>
</feature>
<comment type="caution">
    <text evidence="7">Lacks conserved residue(s) required for the propagation of feature annotation.</text>
</comment>
<comment type="subcellular location">
    <subcellularLocation>
        <location evidence="1">Cell membrane</location>
        <topology evidence="1">Multi-pass membrane protein</topology>
    </subcellularLocation>
</comment>
<name>A0A0A0D855_9PROT</name>
<protein>
    <submittedName>
        <fullName evidence="8">Type III secretion system protein SsaR</fullName>
    </submittedName>
</protein>
<evidence type="ECO:0000256" key="1">
    <source>
        <dbReference type="ARBA" id="ARBA00004651"/>
    </source>
</evidence>
<evidence type="ECO:0000256" key="4">
    <source>
        <dbReference type="ARBA" id="ARBA00022692"/>
    </source>
</evidence>
<organism evidence="8 9">
    <name type="scientific">Inquilinus limosus MP06</name>
    <dbReference type="NCBI Taxonomy" id="1398085"/>
    <lineage>
        <taxon>Bacteria</taxon>
        <taxon>Pseudomonadati</taxon>
        <taxon>Pseudomonadota</taxon>
        <taxon>Alphaproteobacteria</taxon>
        <taxon>Rhodospirillales</taxon>
        <taxon>Rhodospirillaceae</taxon>
        <taxon>Inquilinus</taxon>
    </lineage>
</organism>
<dbReference type="GO" id="GO:0009306">
    <property type="term" value="P:protein secretion"/>
    <property type="evidence" value="ECO:0007669"/>
    <property type="project" value="UniProtKB-UniRule"/>
</dbReference>
<evidence type="ECO:0000313" key="9">
    <source>
        <dbReference type="Proteomes" id="UP000029995"/>
    </source>
</evidence>
<evidence type="ECO:0000256" key="7">
    <source>
        <dbReference type="RuleBase" id="RU362070"/>
    </source>
</evidence>
<dbReference type="EMBL" id="JANX01000107">
    <property type="protein sequence ID" value="KGM34250.1"/>
    <property type="molecule type" value="Genomic_DNA"/>
</dbReference>
<dbReference type="Proteomes" id="UP000029995">
    <property type="component" value="Unassembled WGS sequence"/>
</dbReference>
<comment type="similarity">
    <text evidence="2 7">Belongs to the FliP/MopC/SpaP family.</text>
</comment>
<keyword evidence="3 7" id="KW-1003">Cell membrane</keyword>
<keyword evidence="4 7" id="KW-0812">Transmembrane</keyword>
<evidence type="ECO:0000313" key="8">
    <source>
        <dbReference type="EMBL" id="KGM34250.1"/>
    </source>
</evidence>
<gene>
    <name evidence="8" type="primary">ssaR</name>
    <name evidence="8" type="ORF">P409_11220</name>
</gene>
<dbReference type="NCBIfam" id="NF009438">
    <property type="entry name" value="PRK12797.1"/>
    <property type="match status" value="1"/>
</dbReference>
<dbReference type="AlphaFoldDB" id="A0A0A0D855"/>
<evidence type="ECO:0000256" key="3">
    <source>
        <dbReference type="ARBA" id="ARBA00022475"/>
    </source>
</evidence>
<dbReference type="InterPro" id="IPR005773">
    <property type="entry name" value="T3SS_YscR-like"/>
</dbReference>
<dbReference type="PANTHER" id="PTHR30587:SF2">
    <property type="entry name" value="SURFACE PRESENTATION OF ANTIGENS PROTEIN SPAP"/>
    <property type="match status" value="1"/>
</dbReference>
<proteinExistence type="inferred from homology"/>
<dbReference type="PANTHER" id="PTHR30587">
    <property type="entry name" value="FLAGELLAR BIOSYNTHETIC PROTEIN FLIP"/>
    <property type="match status" value="1"/>
</dbReference>
<accession>A0A0A0D855</accession>
<dbReference type="PROSITE" id="PS01060">
    <property type="entry name" value="FLIP_1"/>
    <property type="match status" value="1"/>
</dbReference>
<dbReference type="RefSeq" id="WP_034835595.1">
    <property type="nucleotide sequence ID" value="NZ_JANX01000107.1"/>
</dbReference>
<dbReference type="PROSITE" id="PS01061">
    <property type="entry name" value="FLIP_2"/>
    <property type="match status" value="1"/>
</dbReference>
<feature type="transmembrane region" description="Helical" evidence="7">
    <location>
        <begin position="160"/>
        <end position="184"/>
    </location>
</feature>
<dbReference type="InterPro" id="IPR005838">
    <property type="entry name" value="T3SS_IM_P"/>
</dbReference>
<keyword evidence="6 7" id="KW-0472">Membrane</keyword>
<evidence type="ECO:0000256" key="6">
    <source>
        <dbReference type="ARBA" id="ARBA00023136"/>
    </source>
</evidence>
<sequence>MNEAQPDVLPLLGIVTIVGLIPFLIVTLTAFLKISVVMLLLRNALGIQQTPPNMVLYGIALMLTIYITSPVIAEVYARVSDPALRLRSIQDWQAVMQSAVEPVRAYLMRFTDPAERQFLLSATSRVWPAEASAAATPNDLVILIPSFVISELTRAFEIGFLLYLPFIVIDLIVSAILMAMGMMMVSPLAISVPFKLFLFVMVDGWSRLLHGLILSYG</sequence>
<keyword evidence="5 7" id="KW-1133">Transmembrane helix</keyword>
<dbReference type="GO" id="GO:0005886">
    <property type="term" value="C:plasma membrane"/>
    <property type="evidence" value="ECO:0007669"/>
    <property type="project" value="UniProtKB-SubCell"/>
</dbReference>
<feature type="transmembrane region" description="Helical" evidence="7">
    <location>
        <begin position="12"/>
        <end position="34"/>
    </location>
</feature>